<dbReference type="PRINTS" id="PR00080">
    <property type="entry name" value="SDRFAMILY"/>
</dbReference>
<organism evidence="4 5">
    <name type="scientific">Lepraria finkii</name>
    <dbReference type="NCBI Taxonomy" id="1340010"/>
    <lineage>
        <taxon>Eukaryota</taxon>
        <taxon>Fungi</taxon>
        <taxon>Dikarya</taxon>
        <taxon>Ascomycota</taxon>
        <taxon>Pezizomycotina</taxon>
        <taxon>Lecanoromycetes</taxon>
        <taxon>OSLEUM clade</taxon>
        <taxon>Lecanoromycetidae</taxon>
        <taxon>Lecanorales</taxon>
        <taxon>Lecanorineae</taxon>
        <taxon>Stereocaulaceae</taxon>
        <taxon>Lepraria</taxon>
    </lineage>
</organism>
<dbReference type="SUPFAM" id="SSF51735">
    <property type="entry name" value="NAD(P)-binding Rossmann-fold domains"/>
    <property type="match status" value="1"/>
</dbReference>
<dbReference type="Pfam" id="PF00106">
    <property type="entry name" value="adh_short"/>
    <property type="match status" value="1"/>
</dbReference>
<keyword evidence="5" id="KW-1185">Reference proteome</keyword>
<dbReference type="InterPro" id="IPR020904">
    <property type="entry name" value="Sc_DH/Rdtase_CS"/>
</dbReference>
<name>A0ABR4AZ70_9LECA</name>
<dbReference type="PANTHER" id="PTHR43618:SF4">
    <property type="entry name" value="SHORT CHAIN DEHYDROGENASE_REDUCTASE FAMILY (AFU_ORTHOLOGUE AFUA_7G04540)"/>
    <property type="match status" value="1"/>
</dbReference>
<dbReference type="Gene3D" id="3.40.50.720">
    <property type="entry name" value="NAD(P)-binding Rossmann-like Domain"/>
    <property type="match status" value="2"/>
</dbReference>
<gene>
    <name evidence="4" type="ORF">ABVK25_008849</name>
</gene>
<comment type="caution">
    <text evidence="4">The sequence shown here is derived from an EMBL/GenBank/DDBJ whole genome shotgun (WGS) entry which is preliminary data.</text>
</comment>
<evidence type="ECO:0000256" key="1">
    <source>
        <dbReference type="ARBA" id="ARBA00006484"/>
    </source>
</evidence>
<comment type="similarity">
    <text evidence="1">Belongs to the short-chain dehydrogenases/reductases (SDR) family.</text>
</comment>
<keyword evidence="3" id="KW-0560">Oxidoreductase</keyword>
<dbReference type="Proteomes" id="UP001590951">
    <property type="component" value="Unassembled WGS sequence"/>
</dbReference>
<dbReference type="PANTHER" id="PTHR43618">
    <property type="entry name" value="7-ALPHA-HYDROXYSTEROID DEHYDROGENASE"/>
    <property type="match status" value="1"/>
</dbReference>
<evidence type="ECO:0000313" key="5">
    <source>
        <dbReference type="Proteomes" id="UP001590951"/>
    </source>
</evidence>
<dbReference type="InterPro" id="IPR036291">
    <property type="entry name" value="NAD(P)-bd_dom_sf"/>
</dbReference>
<accession>A0ABR4AZ70</accession>
<dbReference type="InterPro" id="IPR052178">
    <property type="entry name" value="Sec_Metab_Biosynth_SDR"/>
</dbReference>
<evidence type="ECO:0000313" key="4">
    <source>
        <dbReference type="EMBL" id="KAL2050951.1"/>
    </source>
</evidence>
<dbReference type="EMBL" id="JBHFEH010000041">
    <property type="protein sequence ID" value="KAL2050951.1"/>
    <property type="molecule type" value="Genomic_DNA"/>
</dbReference>
<proteinExistence type="inferred from homology"/>
<sequence length="111" mass="12090">MKMPWNKSLPDDVSSKEDIQRLAREVEAHEPHGIQLLVNNVGIVRDDATKFLSAGERTKGYSSQVINVSSISGQIKGSSRGQFAYAASKAAITHLSRMLATTFKSVGLKVM</sequence>
<evidence type="ECO:0000256" key="3">
    <source>
        <dbReference type="ARBA" id="ARBA00023002"/>
    </source>
</evidence>
<dbReference type="InterPro" id="IPR002347">
    <property type="entry name" value="SDR_fam"/>
</dbReference>
<keyword evidence="2" id="KW-0521">NADP</keyword>
<reference evidence="4 5" key="1">
    <citation type="submission" date="2024-09" db="EMBL/GenBank/DDBJ databases">
        <title>Rethinking Asexuality: The Enigmatic Case of Functional Sexual Genes in Lepraria (Stereocaulaceae).</title>
        <authorList>
            <person name="Doellman M."/>
            <person name="Sun Y."/>
            <person name="Barcenas-Pena A."/>
            <person name="Lumbsch H.T."/>
            <person name="Grewe F."/>
        </authorList>
    </citation>
    <scope>NUCLEOTIDE SEQUENCE [LARGE SCALE GENOMIC DNA]</scope>
    <source>
        <strain evidence="4 5">Grewe 0041</strain>
    </source>
</reference>
<protein>
    <submittedName>
        <fullName evidence="4">Uncharacterized protein</fullName>
    </submittedName>
</protein>
<dbReference type="PROSITE" id="PS00061">
    <property type="entry name" value="ADH_SHORT"/>
    <property type="match status" value="1"/>
</dbReference>
<dbReference type="PRINTS" id="PR00081">
    <property type="entry name" value="GDHRDH"/>
</dbReference>
<evidence type="ECO:0000256" key="2">
    <source>
        <dbReference type="ARBA" id="ARBA00022857"/>
    </source>
</evidence>